<comment type="caution">
    <text evidence="1">The sequence shown here is derived from an EMBL/GenBank/DDBJ whole genome shotgun (WGS) entry which is preliminary data.</text>
</comment>
<evidence type="ECO:0000313" key="1">
    <source>
        <dbReference type="EMBL" id="MBF9135543.1"/>
    </source>
</evidence>
<organism evidence="1 2">
    <name type="scientific">Plantactinospora alkalitolerans</name>
    <dbReference type="NCBI Taxonomy" id="2789879"/>
    <lineage>
        <taxon>Bacteria</taxon>
        <taxon>Bacillati</taxon>
        <taxon>Actinomycetota</taxon>
        <taxon>Actinomycetes</taxon>
        <taxon>Micromonosporales</taxon>
        <taxon>Micromonosporaceae</taxon>
        <taxon>Plantactinospora</taxon>
    </lineage>
</organism>
<gene>
    <name evidence="1" type="ORF">I0C86_42645</name>
</gene>
<name>A0ABS0HAQ3_9ACTN</name>
<evidence type="ECO:0000313" key="2">
    <source>
        <dbReference type="Proteomes" id="UP000638560"/>
    </source>
</evidence>
<accession>A0ABS0HAQ3</accession>
<dbReference type="EMBL" id="JADPUN010000439">
    <property type="protein sequence ID" value="MBF9135543.1"/>
    <property type="molecule type" value="Genomic_DNA"/>
</dbReference>
<protein>
    <recommendedName>
        <fullName evidence="3">DUF4325 domain-containing protein</fullName>
    </recommendedName>
</protein>
<keyword evidence="2" id="KW-1185">Reference proteome</keyword>
<sequence length="91" mass="9840">MTYVEGGGGLGKIDFTENDEVIRFELEGGDLRVMPSYTKSALSCAVGEFLAAGSGFIRREIVKVVSEYPSLLNNAHVHALAKDVDLELPQP</sequence>
<reference evidence="1 2" key="1">
    <citation type="submission" date="2020-11" db="EMBL/GenBank/DDBJ databases">
        <title>A novel isolate from a Black sea contaminated sediment with potential to produce alkanes: Plantactinospora alkalitolerans sp. nov.</title>
        <authorList>
            <person name="Carro L."/>
            <person name="Veyisoglu A."/>
            <person name="Guven K."/>
            <person name="Schumann P."/>
            <person name="Klenk H.-P."/>
            <person name="Sahin N."/>
        </authorList>
    </citation>
    <scope>NUCLEOTIDE SEQUENCE [LARGE SCALE GENOMIC DNA]</scope>
    <source>
        <strain evidence="1 2">S1510</strain>
    </source>
</reference>
<evidence type="ECO:0008006" key="3">
    <source>
        <dbReference type="Google" id="ProtNLM"/>
    </source>
</evidence>
<proteinExistence type="predicted"/>
<dbReference type="Proteomes" id="UP000638560">
    <property type="component" value="Unassembled WGS sequence"/>
</dbReference>